<feature type="compositionally biased region" description="Basic and acidic residues" evidence="2">
    <location>
        <begin position="1234"/>
        <end position="1247"/>
    </location>
</feature>
<evidence type="ECO:0000256" key="1">
    <source>
        <dbReference type="PROSITE-ProRule" id="PRU00339"/>
    </source>
</evidence>
<reference evidence="4" key="1">
    <citation type="submission" date="2021-12" db="EMBL/GenBank/DDBJ databases">
        <title>Discovery of the Pendulisporaceae a myxobacterial family with distinct sporulation behavior and unique specialized metabolism.</title>
        <authorList>
            <person name="Garcia R."/>
            <person name="Popoff A."/>
            <person name="Bader C.D."/>
            <person name="Loehr J."/>
            <person name="Walesch S."/>
            <person name="Walt C."/>
            <person name="Boldt J."/>
            <person name="Bunk B."/>
            <person name="Haeckl F.J.F.P.J."/>
            <person name="Gunesch A.P."/>
            <person name="Birkelbach J."/>
            <person name="Nuebel U."/>
            <person name="Pietschmann T."/>
            <person name="Bach T."/>
            <person name="Mueller R."/>
        </authorList>
    </citation>
    <scope>NUCLEOTIDE SEQUENCE</scope>
    <source>
        <strain evidence="4">MSr11367</strain>
    </source>
</reference>
<feature type="region of interest" description="Disordered" evidence="2">
    <location>
        <begin position="1223"/>
        <end position="1285"/>
    </location>
</feature>
<keyword evidence="5" id="KW-1185">Reference proteome</keyword>
<accession>A0ABZ2KZ36</accession>
<dbReference type="EMBL" id="CP089983">
    <property type="protein sequence ID" value="WXB02235.1"/>
    <property type="molecule type" value="Genomic_DNA"/>
</dbReference>
<evidence type="ECO:0000313" key="5">
    <source>
        <dbReference type="Proteomes" id="UP001374803"/>
    </source>
</evidence>
<feature type="region of interest" description="Disordered" evidence="2">
    <location>
        <begin position="583"/>
        <end position="617"/>
    </location>
</feature>
<proteinExistence type="predicted"/>
<evidence type="ECO:0000256" key="3">
    <source>
        <dbReference type="SAM" id="SignalP"/>
    </source>
</evidence>
<feature type="compositionally biased region" description="Basic and acidic residues" evidence="2">
    <location>
        <begin position="599"/>
        <end position="610"/>
    </location>
</feature>
<dbReference type="RefSeq" id="WP_394831861.1">
    <property type="nucleotide sequence ID" value="NZ_CP089929.1"/>
</dbReference>
<keyword evidence="3" id="KW-0732">Signal</keyword>
<evidence type="ECO:0000256" key="2">
    <source>
        <dbReference type="SAM" id="MobiDB-lite"/>
    </source>
</evidence>
<protein>
    <submittedName>
        <fullName evidence="4">Tetratricopeptide repeat protein</fullName>
    </submittedName>
</protein>
<dbReference type="SMART" id="SM00028">
    <property type="entry name" value="TPR"/>
    <property type="match status" value="6"/>
</dbReference>
<evidence type="ECO:0000313" key="4">
    <source>
        <dbReference type="EMBL" id="WXB02235.1"/>
    </source>
</evidence>
<gene>
    <name evidence="4" type="ORF">LVJ94_35630</name>
</gene>
<name>A0ABZ2KZ36_9BACT</name>
<dbReference type="InterPro" id="IPR011990">
    <property type="entry name" value="TPR-like_helical_dom_sf"/>
</dbReference>
<dbReference type="InterPro" id="IPR019734">
    <property type="entry name" value="TPR_rpt"/>
</dbReference>
<dbReference type="SUPFAM" id="SSF48452">
    <property type="entry name" value="TPR-like"/>
    <property type="match status" value="3"/>
</dbReference>
<organism evidence="4 5">
    <name type="scientific">Pendulispora rubella</name>
    <dbReference type="NCBI Taxonomy" id="2741070"/>
    <lineage>
        <taxon>Bacteria</taxon>
        <taxon>Pseudomonadati</taxon>
        <taxon>Myxococcota</taxon>
        <taxon>Myxococcia</taxon>
        <taxon>Myxococcales</taxon>
        <taxon>Sorangiineae</taxon>
        <taxon>Pendulisporaceae</taxon>
        <taxon>Pendulispora</taxon>
    </lineage>
</organism>
<dbReference type="Pfam" id="PF13174">
    <property type="entry name" value="TPR_6"/>
    <property type="match status" value="1"/>
</dbReference>
<dbReference type="PROSITE" id="PS50005">
    <property type="entry name" value="TPR"/>
    <property type="match status" value="1"/>
</dbReference>
<feature type="chain" id="PRO_5045663790" evidence="3">
    <location>
        <begin position="27"/>
        <end position="1285"/>
    </location>
</feature>
<keyword evidence="1" id="KW-0802">TPR repeat</keyword>
<feature type="signal peptide" evidence="3">
    <location>
        <begin position="1"/>
        <end position="26"/>
    </location>
</feature>
<dbReference type="Gene3D" id="1.25.40.10">
    <property type="entry name" value="Tetratricopeptide repeat domain"/>
    <property type="match status" value="4"/>
</dbReference>
<dbReference type="Proteomes" id="UP001374803">
    <property type="component" value="Chromosome"/>
</dbReference>
<feature type="repeat" description="TPR" evidence="1">
    <location>
        <begin position="287"/>
        <end position="320"/>
    </location>
</feature>
<sequence>MNKVIAFGLGLLSLAVVHSSTTPVAAAETAGGACINDSARKELTACPGAGPKEFDVGKHGKQPQVNFRGVAPIDAKKKGEIKPGAPTETIPRDERKSRLQARARALLVTEIQGLESLFASTPKSSPDRVELARRLSEDYVELESAAFKEKTQAEIDRDTLKKTNPAGAGQKQTQANSAAQIMNGARGKAQNYYSLIKNEYPNYSKLDEVLYYLAYEYEQANDNANARKVYLELINKRPDSKYVPNAYLAFGELFFNEAMGDPSKWDLAAQAYTEVIKYPPEKNKVYGYAWYKLGYVFWNQSQFEKALNAFKKTIDWGNTYKEQPGSSKLADAARKDTIPVYALKGNPAAAYNYFHNISGDTPGSDTKTFQMMDDLGVNYLDTGHYPEAITLYRDLMSRDRNGDKHCVYQAHITEATLAMKSGNKDLVKTELDNQLKNYSEFKNANHTAESKKECANKTAALLTETGMAWHLEAVGSQGQRGTGDQKAMTLAAYLYKKIGDTWNAQDFATFEFPRIVKEDWPTLYKIRYAMADLLYFQQKWAECGPAFDKVVAENPTGPDAPEAAYASVLCYQNIYEAAHKGGEARKGMGNAPGQTKQTEAQKKAEEDSRLQPKPLTENQKGMITAFNRYICYIKPVDAQGQEQLVEVKYARARTYFEAQHWEEAGAAFREIALQNADKDVGIYAAQLYLEAINVIGSHSNPPRPSCYDDMQNDVPKFVELYCTGEKEKKNAEQCVSLTKVSCDIQRLKAQKLVELADKGGANAVQTYEQAGNTYFELWRRYGEAQLSQGQPGQCERLDEILYNSAKAFQAARLVAKAIKARMTLLDPRYKMDKSDLAKKATYEIGGNYQAIAVYDQAAEWFEKFAKENPKYEKADQALSDATVLRLGLGDEEKGIADAEMFRKNYGASKPTQAATIAFAIGAHYAEKEDWDKAQKALEDSIGYIDRNAAPDIQVQAHATLARAYLKVRHQNKDRSHADYAKVRKIWENPADAVRKINDAYPNEDEAQKQKRVGKALNAVGESYFAAAEELKKETVDKIKFPVYRGSGSADDVRRHINTRVKEWLEKKGPAIEAAAAAYKKIVDLQPDAPPKWVIAAGSRVGLMWGDFVDSFRAAPIPESWKKDAEIRGVYFDALDAKSEPIKVQKAKPALVTCLTYSVKFQYFDQYSRSCEEWLAKNYKAEYHVVDELRGAPTLSNSGLDDKPPPITLGGLIWHPANTGPAEKVAASSVAAPSDDQKADAKKGDKGAGGKGGVKASASAGGGGGGGAPKPPKGATVRPLPGGKKK</sequence>